<dbReference type="Gene3D" id="3.20.80.10">
    <property type="entry name" value="Regulatory factor, effector binding domain"/>
    <property type="match status" value="1"/>
</dbReference>
<dbReference type="Pfam" id="PF13411">
    <property type="entry name" value="MerR_1"/>
    <property type="match status" value="1"/>
</dbReference>
<evidence type="ECO:0000256" key="1">
    <source>
        <dbReference type="ARBA" id="ARBA00023125"/>
    </source>
</evidence>
<dbReference type="PROSITE" id="PS50937">
    <property type="entry name" value="HTH_MERR_2"/>
    <property type="match status" value="1"/>
</dbReference>
<accession>A0A372ZL66</accession>
<dbReference type="PANTHER" id="PTHR30204:SF97">
    <property type="entry name" value="MERR FAMILY REGULATORY PROTEIN"/>
    <property type="match status" value="1"/>
</dbReference>
<dbReference type="AlphaFoldDB" id="A0A372ZL66"/>
<dbReference type="Proteomes" id="UP000263377">
    <property type="component" value="Unassembled WGS sequence"/>
</dbReference>
<evidence type="ECO:0000313" key="5">
    <source>
        <dbReference type="Proteomes" id="UP000263377"/>
    </source>
</evidence>
<dbReference type="GO" id="GO:0003677">
    <property type="term" value="F:DNA binding"/>
    <property type="evidence" value="ECO:0007669"/>
    <property type="project" value="UniProtKB-KW"/>
</dbReference>
<sequence>MGRLTYRHKGGAARLSVSAPFRVRPLPCSAFAPPPGAGGTVAGVQDDTITIGELAARTRLSLKALRLYGARGLLPPALVDPRTGVRRYGPAQVERARRIALLRAAGLPLARIAAVLDAADSDGDAGERELLAYWREREAEHAARREAVGYAREVLAGRGTAVFEVAERDVPEQYVLFVRRHVDAAALPGFLAEASGLLLGRLREAGACLSGPLFAVYHGLVGEDCEALVEVCAPTPNAVGPNGVGPHGPFAVRIEPAHREAYTALTRRRTAAMAAAHDAVAAWVAARGYGRGGPNREVYHPNWATAGPQEHVADVAVPLAGAGAGAGSGGPRRGADDGLTTG</sequence>
<dbReference type="SUPFAM" id="SSF46955">
    <property type="entry name" value="Putative DNA-binding domain"/>
    <property type="match status" value="1"/>
</dbReference>
<feature type="compositionally biased region" description="Gly residues" evidence="2">
    <location>
        <begin position="322"/>
        <end position="332"/>
    </location>
</feature>
<dbReference type="InterPro" id="IPR011256">
    <property type="entry name" value="Reg_factor_effector_dom_sf"/>
</dbReference>
<dbReference type="EMBL" id="QVIG01000001">
    <property type="protein sequence ID" value="RGD56586.1"/>
    <property type="molecule type" value="Genomic_DNA"/>
</dbReference>
<feature type="domain" description="HTH merR-type" evidence="3">
    <location>
        <begin position="48"/>
        <end position="118"/>
    </location>
</feature>
<protein>
    <submittedName>
        <fullName evidence="4">MerR family transcriptional regulator</fullName>
    </submittedName>
</protein>
<dbReference type="PANTHER" id="PTHR30204">
    <property type="entry name" value="REDOX-CYCLING DRUG-SENSING TRANSCRIPTIONAL ACTIVATOR SOXR"/>
    <property type="match status" value="1"/>
</dbReference>
<dbReference type="GO" id="GO:0003700">
    <property type="term" value="F:DNA-binding transcription factor activity"/>
    <property type="evidence" value="ECO:0007669"/>
    <property type="project" value="InterPro"/>
</dbReference>
<dbReference type="Gene3D" id="1.10.1660.10">
    <property type="match status" value="1"/>
</dbReference>
<dbReference type="InterPro" id="IPR047057">
    <property type="entry name" value="MerR_fam"/>
</dbReference>
<dbReference type="InterPro" id="IPR009061">
    <property type="entry name" value="DNA-bd_dom_put_sf"/>
</dbReference>
<keyword evidence="5" id="KW-1185">Reference proteome</keyword>
<reference evidence="4 5" key="1">
    <citation type="submission" date="2018-08" db="EMBL/GenBank/DDBJ databases">
        <title>Diversity &amp; Physiological Properties of Lignin-Decomposing Actinobacteria from Soil.</title>
        <authorList>
            <person name="Roh S.G."/>
            <person name="Kim S.B."/>
        </authorList>
    </citation>
    <scope>NUCLEOTIDE SEQUENCE [LARGE SCALE GENOMIC DNA]</scope>
    <source>
        <strain evidence="4 5">MMS17-GH009</strain>
    </source>
</reference>
<evidence type="ECO:0000256" key="2">
    <source>
        <dbReference type="SAM" id="MobiDB-lite"/>
    </source>
</evidence>
<name>A0A372ZL66_9ACTN</name>
<keyword evidence="1" id="KW-0238">DNA-binding</keyword>
<gene>
    <name evidence="4" type="ORF">DR950_01165</name>
</gene>
<dbReference type="InterPro" id="IPR000551">
    <property type="entry name" value="MerR-type_HTH_dom"/>
</dbReference>
<organism evidence="4 5">
    <name type="scientific">Kitasatospora xanthocidica</name>
    <dbReference type="NCBI Taxonomy" id="83382"/>
    <lineage>
        <taxon>Bacteria</taxon>
        <taxon>Bacillati</taxon>
        <taxon>Actinomycetota</taxon>
        <taxon>Actinomycetes</taxon>
        <taxon>Kitasatosporales</taxon>
        <taxon>Streptomycetaceae</taxon>
        <taxon>Kitasatospora</taxon>
    </lineage>
</organism>
<dbReference type="SMART" id="SM00422">
    <property type="entry name" value="HTH_MERR"/>
    <property type="match status" value="1"/>
</dbReference>
<feature type="region of interest" description="Disordered" evidence="2">
    <location>
        <begin position="322"/>
        <end position="342"/>
    </location>
</feature>
<comment type="caution">
    <text evidence="4">The sequence shown here is derived from an EMBL/GenBank/DDBJ whole genome shotgun (WGS) entry which is preliminary data.</text>
</comment>
<evidence type="ECO:0000259" key="3">
    <source>
        <dbReference type="PROSITE" id="PS50937"/>
    </source>
</evidence>
<evidence type="ECO:0000313" key="4">
    <source>
        <dbReference type="EMBL" id="RGD56586.1"/>
    </source>
</evidence>
<proteinExistence type="predicted"/>